<organism evidence="1 2">
    <name type="scientific">Triparma verrucosa</name>
    <dbReference type="NCBI Taxonomy" id="1606542"/>
    <lineage>
        <taxon>Eukaryota</taxon>
        <taxon>Sar</taxon>
        <taxon>Stramenopiles</taxon>
        <taxon>Ochrophyta</taxon>
        <taxon>Bolidophyceae</taxon>
        <taxon>Parmales</taxon>
        <taxon>Triparmaceae</taxon>
        <taxon>Triparma</taxon>
    </lineage>
</organism>
<comment type="caution">
    <text evidence="1">The sequence shown here is derived from an EMBL/GenBank/DDBJ whole genome shotgun (WGS) entry which is preliminary data.</text>
</comment>
<dbReference type="Proteomes" id="UP001165160">
    <property type="component" value="Unassembled WGS sequence"/>
</dbReference>
<name>A0A9W7CKL9_9STRA</name>
<dbReference type="InterPro" id="IPR023393">
    <property type="entry name" value="START-like_dom_sf"/>
</dbReference>
<keyword evidence="2" id="KW-1185">Reference proteome</keyword>
<gene>
    <name evidence="1" type="ORF">TrVE_jg7700</name>
</gene>
<dbReference type="AlphaFoldDB" id="A0A9W7CKL9"/>
<accession>A0A9W7CKL9</accession>
<proteinExistence type="predicted"/>
<sequence>MENLSLSQGSRNNVHRCKITFVQQVDVAGVIPKWIVNKKIPEQLQAVQDAIDEVRQDDRIDAAVREELSDFIKEHWMEEVYSEEEEALLQRVRQKFEGSLEESKWTQLKSPDIFLTMESTYEEGGSTVGVGRAVTIIDAPVEVCAAWEVARTARETMKAHLVYDFGVIAPREWLTKAV</sequence>
<dbReference type="SUPFAM" id="SSF55961">
    <property type="entry name" value="Bet v1-like"/>
    <property type="match status" value="1"/>
</dbReference>
<dbReference type="Gene3D" id="3.30.530.20">
    <property type="match status" value="1"/>
</dbReference>
<protein>
    <submittedName>
        <fullName evidence="1">Uncharacterized protein</fullName>
    </submittedName>
</protein>
<evidence type="ECO:0000313" key="2">
    <source>
        <dbReference type="Proteomes" id="UP001165160"/>
    </source>
</evidence>
<reference evidence="2" key="1">
    <citation type="journal article" date="2023" name="Commun. Biol.">
        <title>Genome analysis of Parmales, the sister group of diatoms, reveals the evolutionary specialization of diatoms from phago-mixotrophs to photoautotrophs.</title>
        <authorList>
            <person name="Ban H."/>
            <person name="Sato S."/>
            <person name="Yoshikawa S."/>
            <person name="Yamada K."/>
            <person name="Nakamura Y."/>
            <person name="Ichinomiya M."/>
            <person name="Sato N."/>
            <person name="Blanc-Mathieu R."/>
            <person name="Endo H."/>
            <person name="Kuwata A."/>
            <person name="Ogata H."/>
        </authorList>
    </citation>
    <scope>NUCLEOTIDE SEQUENCE [LARGE SCALE GENOMIC DNA]</scope>
    <source>
        <strain evidence="2">NIES 3699</strain>
    </source>
</reference>
<evidence type="ECO:0000313" key="1">
    <source>
        <dbReference type="EMBL" id="GMI06344.1"/>
    </source>
</evidence>
<dbReference type="EMBL" id="BRXX01000345">
    <property type="protein sequence ID" value="GMI06344.1"/>
    <property type="molecule type" value="Genomic_DNA"/>
</dbReference>